<sequence>MLMQKKSPIICNKLCTKLL</sequence>
<dbReference type="EMBL" id="GGEC01084732">
    <property type="protein sequence ID" value="MBX65216.1"/>
    <property type="molecule type" value="Transcribed_RNA"/>
</dbReference>
<organism evidence="1">
    <name type="scientific">Rhizophora mucronata</name>
    <name type="common">Asiatic mangrove</name>
    <dbReference type="NCBI Taxonomy" id="61149"/>
    <lineage>
        <taxon>Eukaryota</taxon>
        <taxon>Viridiplantae</taxon>
        <taxon>Streptophyta</taxon>
        <taxon>Embryophyta</taxon>
        <taxon>Tracheophyta</taxon>
        <taxon>Spermatophyta</taxon>
        <taxon>Magnoliopsida</taxon>
        <taxon>eudicotyledons</taxon>
        <taxon>Gunneridae</taxon>
        <taxon>Pentapetalae</taxon>
        <taxon>rosids</taxon>
        <taxon>fabids</taxon>
        <taxon>Malpighiales</taxon>
        <taxon>Rhizophoraceae</taxon>
        <taxon>Rhizophora</taxon>
    </lineage>
</organism>
<dbReference type="AlphaFoldDB" id="A0A2P2QE32"/>
<accession>A0A2P2QE32</accession>
<name>A0A2P2QE32_RHIMU</name>
<reference evidence="1" key="1">
    <citation type="submission" date="2018-02" db="EMBL/GenBank/DDBJ databases">
        <title>Rhizophora mucronata_Transcriptome.</title>
        <authorList>
            <person name="Meera S.P."/>
            <person name="Sreeshan A."/>
            <person name="Augustine A."/>
        </authorList>
    </citation>
    <scope>NUCLEOTIDE SEQUENCE</scope>
    <source>
        <tissue evidence="1">Leaf</tissue>
    </source>
</reference>
<proteinExistence type="predicted"/>
<evidence type="ECO:0000313" key="1">
    <source>
        <dbReference type="EMBL" id="MBX65216.1"/>
    </source>
</evidence>
<protein>
    <submittedName>
        <fullName evidence="1">Uncharacterized protein</fullName>
    </submittedName>
</protein>